<proteinExistence type="predicted"/>
<evidence type="ECO:0000313" key="2">
    <source>
        <dbReference type="Proteomes" id="UP001165083"/>
    </source>
</evidence>
<accession>A0A9W6WQJ7</accession>
<evidence type="ECO:0000313" key="1">
    <source>
        <dbReference type="EMBL" id="GMF13611.1"/>
    </source>
</evidence>
<dbReference type="Proteomes" id="UP001165083">
    <property type="component" value="Unassembled WGS sequence"/>
</dbReference>
<organism evidence="1 2">
    <name type="scientific">Phytophthora lilii</name>
    <dbReference type="NCBI Taxonomy" id="2077276"/>
    <lineage>
        <taxon>Eukaryota</taxon>
        <taxon>Sar</taxon>
        <taxon>Stramenopiles</taxon>
        <taxon>Oomycota</taxon>
        <taxon>Peronosporomycetes</taxon>
        <taxon>Peronosporales</taxon>
        <taxon>Peronosporaceae</taxon>
        <taxon>Phytophthora</taxon>
    </lineage>
</organism>
<protein>
    <submittedName>
        <fullName evidence="1">Unnamed protein product</fullName>
    </submittedName>
</protein>
<keyword evidence="2" id="KW-1185">Reference proteome</keyword>
<gene>
    <name evidence="1" type="ORF">Plil01_000406900</name>
</gene>
<reference evidence="1" key="1">
    <citation type="submission" date="2023-04" db="EMBL/GenBank/DDBJ databases">
        <title>Phytophthora lilii NBRC 32176.</title>
        <authorList>
            <person name="Ichikawa N."/>
            <person name="Sato H."/>
            <person name="Tonouchi N."/>
        </authorList>
    </citation>
    <scope>NUCLEOTIDE SEQUENCE</scope>
    <source>
        <strain evidence="1">NBRC 32176</strain>
    </source>
</reference>
<name>A0A9W6WQJ7_9STRA</name>
<dbReference type="AlphaFoldDB" id="A0A9W6WQJ7"/>
<sequence>MYPPKFAATLYTMGPRADSVTPESVLRRYTVWAPEPKVKLTAFDTVRGVEGVVVPNPTRPDDVIVT</sequence>
<comment type="caution">
    <text evidence="1">The sequence shown here is derived from an EMBL/GenBank/DDBJ whole genome shotgun (WGS) entry which is preliminary data.</text>
</comment>
<dbReference type="EMBL" id="BSXW01000163">
    <property type="protein sequence ID" value="GMF13611.1"/>
    <property type="molecule type" value="Genomic_DNA"/>
</dbReference>